<reference evidence="1 2" key="1">
    <citation type="submission" date="2018-03" db="EMBL/GenBank/DDBJ databases">
        <title>Draft genome of Deinococcus sp. OD32.</title>
        <authorList>
            <person name="Wang X.-P."/>
            <person name="Du Z.-J."/>
        </authorList>
    </citation>
    <scope>NUCLEOTIDE SEQUENCE [LARGE SCALE GENOMIC DNA]</scope>
    <source>
        <strain evidence="1 2">OD32</strain>
    </source>
</reference>
<dbReference type="Proteomes" id="UP000240317">
    <property type="component" value="Unassembled WGS sequence"/>
</dbReference>
<sequence length="103" mass="11351">MVDGLKKQLLAPPEFAFSEKGGVIPLAQQDVCFPASVERLAADLPSKQHVERSKQDVSQGFFAQLSCHSVATLELPCKVINGVEHKAVVLLRQERGTAPLWQW</sequence>
<evidence type="ECO:0000313" key="2">
    <source>
        <dbReference type="Proteomes" id="UP000240317"/>
    </source>
</evidence>
<accession>A0A2T3W3G5</accession>
<organism evidence="1 2">
    <name type="scientific">Deinococcus arcticus</name>
    <dbReference type="NCBI Taxonomy" id="2136176"/>
    <lineage>
        <taxon>Bacteria</taxon>
        <taxon>Thermotogati</taxon>
        <taxon>Deinococcota</taxon>
        <taxon>Deinococci</taxon>
        <taxon>Deinococcales</taxon>
        <taxon>Deinococcaceae</taxon>
        <taxon>Deinococcus</taxon>
    </lineage>
</organism>
<proteinExistence type="predicted"/>
<gene>
    <name evidence="1" type="ORF">C8263_17985</name>
</gene>
<dbReference type="EMBL" id="PYSV01000032">
    <property type="protein sequence ID" value="PTA66440.1"/>
    <property type="molecule type" value="Genomic_DNA"/>
</dbReference>
<evidence type="ECO:0000313" key="1">
    <source>
        <dbReference type="EMBL" id="PTA66440.1"/>
    </source>
</evidence>
<name>A0A2T3W3G5_9DEIO</name>
<protein>
    <submittedName>
        <fullName evidence="1">Uncharacterized protein</fullName>
    </submittedName>
</protein>
<dbReference type="AlphaFoldDB" id="A0A2T3W3G5"/>
<keyword evidence="2" id="KW-1185">Reference proteome</keyword>
<comment type="caution">
    <text evidence="1">The sequence shown here is derived from an EMBL/GenBank/DDBJ whole genome shotgun (WGS) entry which is preliminary data.</text>
</comment>